<gene>
    <name evidence="2" type="ORF">NBRC3257_3329</name>
</gene>
<feature type="chain" id="PRO_5045510793" evidence="1">
    <location>
        <begin position="22"/>
        <end position="191"/>
    </location>
</feature>
<name>A0ABQ0J1J6_GLUTH</name>
<evidence type="ECO:0000256" key="1">
    <source>
        <dbReference type="SAM" id="SignalP"/>
    </source>
</evidence>
<evidence type="ECO:0000313" key="2">
    <source>
        <dbReference type="EMBL" id="GAD28330.1"/>
    </source>
</evidence>
<evidence type="ECO:0000313" key="3">
    <source>
        <dbReference type="Proteomes" id="UP000018209"/>
    </source>
</evidence>
<reference evidence="2 3" key="1">
    <citation type="submission" date="2013-08" db="EMBL/GenBank/DDBJ databases">
        <title>Gluconobacter thailandicus NBRC 3257 whole genome sequence.</title>
        <authorList>
            <person name="Matsutani M."/>
            <person name="Yakushi T."/>
            <person name="Matsushita K."/>
        </authorList>
    </citation>
    <scope>NUCLEOTIDE SEQUENCE [LARGE SCALE GENOMIC DNA]</scope>
    <source>
        <strain evidence="2 3">NBRC 3257</strain>
    </source>
</reference>
<sequence>MSRLFALFATLSLTLIPQAQAASEVGNFLNQINAGKNNPEAGFEEYLKATRTSKGLIWQKDLAKSCEVHIKVIPRNMQDDSMKCEKSYLIPDSPSGSEFTFIVDKYIFTFFSQKNLPRNPTGENSVFPIYKMAQLQRELPGSKSKPGVNWLTRGACTVELPNKFQPTTRINCQANDGKISVAIFQEVGVPE</sequence>
<feature type="signal peptide" evidence="1">
    <location>
        <begin position="1"/>
        <end position="21"/>
    </location>
</feature>
<protein>
    <submittedName>
        <fullName evidence="2">Uncharacterized protein</fullName>
    </submittedName>
</protein>
<comment type="caution">
    <text evidence="2">The sequence shown here is derived from an EMBL/GenBank/DDBJ whole genome shotgun (WGS) entry which is preliminary data.</text>
</comment>
<proteinExistence type="predicted"/>
<keyword evidence="3" id="KW-1185">Reference proteome</keyword>
<keyword evidence="1" id="KW-0732">Signal</keyword>
<organism evidence="2 3">
    <name type="scientific">Gluconobacter thailandicus NBRC 3257</name>
    <dbReference type="NCBI Taxonomy" id="1381097"/>
    <lineage>
        <taxon>Bacteria</taxon>
        <taxon>Pseudomonadati</taxon>
        <taxon>Pseudomonadota</taxon>
        <taxon>Alphaproteobacteria</taxon>
        <taxon>Acetobacterales</taxon>
        <taxon>Acetobacteraceae</taxon>
        <taxon>Gluconobacter</taxon>
    </lineage>
</organism>
<dbReference type="EMBL" id="BASM01000087">
    <property type="protein sequence ID" value="GAD28330.1"/>
    <property type="molecule type" value="Genomic_DNA"/>
</dbReference>
<dbReference type="Proteomes" id="UP000018209">
    <property type="component" value="Unassembled WGS sequence"/>
</dbReference>
<dbReference type="RefSeq" id="WP_007284702.1">
    <property type="nucleotide sequence ID" value="NZ_BASM01000087.1"/>
</dbReference>
<accession>A0ABQ0J1J6</accession>